<comment type="caution">
    <text evidence="1">The sequence shown here is derived from an EMBL/GenBank/DDBJ whole genome shotgun (WGS) entry which is preliminary data.</text>
</comment>
<sequence length="135" mass="14878">MPQDSSDRSTAPASETTSTVNGYPAKAEPAASSARSLYDVCLEIRNKVDSFLAEDPSTTLLRNVQARVREAIGVVDEAFQRYEYASNPSPRLQPSPSLCNLLIMPRIGPRRYPYHITAGKTVCEDICALFWDPIA</sequence>
<dbReference type="EMBL" id="JAPESX010001308">
    <property type="protein sequence ID" value="KAJ8115363.1"/>
    <property type="molecule type" value="Genomic_DNA"/>
</dbReference>
<dbReference type="Proteomes" id="UP001153334">
    <property type="component" value="Unassembled WGS sequence"/>
</dbReference>
<keyword evidence="2" id="KW-1185">Reference proteome</keyword>
<accession>A0ACC2IJR6</accession>
<reference evidence="1" key="1">
    <citation type="submission" date="2022-11" db="EMBL/GenBank/DDBJ databases">
        <title>Genome Sequence of Nemania bipapillata.</title>
        <authorList>
            <person name="Buettner E."/>
        </authorList>
    </citation>
    <scope>NUCLEOTIDE SEQUENCE</scope>
    <source>
        <strain evidence="1">CP14</strain>
    </source>
</reference>
<gene>
    <name evidence="1" type="ORF">ONZ43_g4685</name>
</gene>
<evidence type="ECO:0000313" key="2">
    <source>
        <dbReference type="Proteomes" id="UP001153334"/>
    </source>
</evidence>
<proteinExistence type="predicted"/>
<protein>
    <submittedName>
        <fullName evidence="1">Uncharacterized protein</fullName>
    </submittedName>
</protein>
<evidence type="ECO:0000313" key="1">
    <source>
        <dbReference type="EMBL" id="KAJ8115363.1"/>
    </source>
</evidence>
<name>A0ACC2IJR6_9PEZI</name>
<organism evidence="1 2">
    <name type="scientific">Nemania bipapillata</name>
    <dbReference type="NCBI Taxonomy" id="110536"/>
    <lineage>
        <taxon>Eukaryota</taxon>
        <taxon>Fungi</taxon>
        <taxon>Dikarya</taxon>
        <taxon>Ascomycota</taxon>
        <taxon>Pezizomycotina</taxon>
        <taxon>Sordariomycetes</taxon>
        <taxon>Xylariomycetidae</taxon>
        <taxon>Xylariales</taxon>
        <taxon>Xylariaceae</taxon>
        <taxon>Nemania</taxon>
    </lineage>
</organism>